<accession>A0A1C5HCP4</accession>
<sequence>MPARTTVDRPQDGAHRGPVAAGRGGTAPVLLAVDAGSSQLRLWGLGHGTVNVPTGGGPGQGAPLVRRGRLVDAPACTSALRQLLQRFRPTVEVEPLVVACRPVSATPADEYALRQVVTAALAPRRLLFIDTVRAAAIGAGAAAGALLLADVGAQITEIGLLDDGQLVAARRTDFGTRDVKDGTTVQMLAAVVARLVREIYQQPAVRPTAVAALARGMVLVGDGAARPDLIAALSQTLRIAVQPAAAPYTAALTGAGLAAMAAARHPRDGATPPAPAPTGTP</sequence>
<dbReference type="Proteomes" id="UP000198217">
    <property type="component" value="Chromosome I"/>
</dbReference>
<organism evidence="2 3">
    <name type="scientific">Micromonospora echinaurantiaca</name>
    <dbReference type="NCBI Taxonomy" id="47857"/>
    <lineage>
        <taxon>Bacteria</taxon>
        <taxon>Bacillati</taxon>
        <taxon>Actinomycetota</taxon>
        <taxon>Actinomycetes</taxon>
        <taxon>Micromonosporales</taxon>
        <taxon>Micromonosporaceae</taxon>
        <taxon>Micromonospora</taxon>
    </lineage>
</organism>
<feature type="compositionally biased region" description="Basic and acidic residues" evidence="1">
    <location>
        <begin position="1"/>
        <end position="15"/>
    </location>
</feature>
<feature type="region of interest" description="Disordered" evidence="1">
    <location>
        <begin position="1"/>
        <end position="22"/>
    </location>
</feature>
<evidence type="ECO:0000313" key="2">
    <source>
        <dbReference type="EMBL" id="SCG43760.1"/>
    </source>
</evidence>
<keyword evidence="3" id="KW-1185">Reference proteome</keyword>
<gene>
    <name evidence="2" type="ORF">GA0070609_1361</name>
</gene>
<dbReference type="RefSeq" id="WP_088993005.1">
    <property type="nucleotide sequence ID" value="NZ_LT607750.1"/>
</dbReference>
<evidence type="ECO:0000256" key="1">
    <source>
        <dbReference type="SAM" id="MobiDB-lite"/>
    </source>
</evidence>
<dbReference type="EMBL" id="LT607750">
    <property type="protein sequence ID" value="SCG43760.1"/>
    <property type="molecule type" value="Genomic_DNA"/>
</dbReference>
<name>A0A1C5HCP4_9ACTN</name>
<dbReference type="Pfam" id="PF06723">
    <property type="entry name" value="MreB_Mbl"/>
    <property type="match status" value="1"/>
</dbReference>
<reference evidence="2 3" key="1">
    <citation type="submission" date="2016-06" db="EMBL/GenBank/DDBJ databases">
        <authorList>
            <person name="Kjaerup R.B."/>
            <person name="Dalgaard T.S."/>
            <person name="Juul-Madsen H.R."/>
        </authorList>
    </citation>
    <scope>NUCLEOTIDE SEQUENCE [LARGE SCALE GENOMIC DNA]</scope>
    <source>
        <strain evidence="2 3">DSM 43904</strain>
    </source>
</reference>
<proteinExistence type="predicted"/>
<dbReference type="InterPro" id="IPR056546">
    <property type="entry name" value="MreB_MamK-like"/>
</dbReference>
<protein>
    <submittedName>
        <fullName evidence="2">Rod shape-determining protein MreB</fullName>
    </submittedName>
</protein>
<dbReference type="Gene3D" id="3.30.420.40">
    <property type="match status" value="1"/>
</dbReference>
<dbReference type="AlphaFoldDB" id="A0A1C5HCP4"/>
<evidence type="ECO:0000313" key="3">
    <source>
        <dbReference type="Proteomes" id="UP000198217"/>
    </source>
</evidence>